<reference evidence="2" key="2">
    <citation type="journal article" date="2021" name="PeerJ">
        <title>Extensive microbial diversity within the chicken gut microbiome revealed by metagenomics and culture.</title>
        <authorList>
            <person name="Gilroy R."/>
            <person name="Ravi A."/>
            <person name="Getino M."/>
            <person name="Pursley I."/>
            <person name="Horton D.L."/>
            <person name="Alikhan N.F."/>
            <person name="Baker D."/>
            <person name="Gharbi K."/>
            <person name="Hall N."/>
            <person name="Watson M."/>
            <person name="Adriaenssens E.M."/>
            <person name="Foster-Nyarko E."/>
            <person name="Jarju S."/>
            <person name="Secka A."/>
            <person name="Antonio M."/>
            <person name="Oren A."/>
            <person name="Chaudhuri R.R."/>
            <person name="La Ragione R."/>
            <person name="Hildebrand F."/>
            <person name="Pallen M.J."/>
        </authorList>
    </citation>
    <scope>NUCLEOTIDE SEQUENCE</scope>
    <source>
        <strain evidence="2">B3-4054</strain>
    </source>
</reference>
<dbReference type="Proteomes" id="UP000823616">
    <property type="component" value="Unassembled WGS sequence"/>
</dbReference>
<dbReference type="AlphaFoldDB" id="A0A9D9EQT4"/>
<accession>A0A9D9EQT4</accession>
<keyword evidence="1" id="KW-0732">Signal</keyword>
<evidence type="ECO:0000313" key="3">
    <source>
        <dbReference type="Proteomes" id="UP000823616"/>
    </source>
</evidence>
<dbReference type="NCBIfam" id="TIGR04409">
    <property type="entry name" value="LptC_YrbK"/>
    <property type="match status" value="1"/>
</dbReference>
<name>A0A9D9EQT4_9SPIR</name>
<dbReference type="GO" id="GO:0015221">
    <property type="term" value="F:lipopolysaccharide transmembrane transporter activity"/>
    <property type="evidence" value="ECO:0007669"/>
    <property type="project" value="InterPro"/>
</dbReference>
<evidence type="ECO:0000313" key="2">
    <source>
        <dbReference type="EMBL" id="MBO8451061.1"/>
    </source>
</evidence>
<organism evidence="2 3">
    <name type="scientific">Candidatus Avitreponema avistercoris</name>
    <dbReference type="NCBI Taxonomy" id="2840705"/>
    <lineage>
        <taxon>Bacteria</taxon>
        <taxon>Pseudomonadati</taxon>
        <taxon>Spirochaetota</taxon>
        <taxon>Spirochaetia</taxon>
        <taxon>Spirochaetales</taxon>
        <taxon>Candidatus Avitreponema</taxon>
    </lineage>
</organism>
<protein>
    <submittedName>
        <fullName evidence="2">LPS export ABC transporter periplasmic protein LptC</fullName>
    </submittedName>
</protein>
<gene>
    <name evidence="2" type="primary">lptC</name>
    <name evidence="2" type="ORF">IAA96_08160</name>
</gene>
<sequence length="195" mass="21250">MNGFPVFRRHNTLFFLLLAPLFAACTFDYAGPESGAQTPDMALTQSRATRYQDGRRTMELYAGAMEIYSGEQLWAAEDISFTEFPAEGEETNSASAGFLLLDEQNEIYTLGGGVVFRMGEDGMTISGDALRWDKKREFLSSTGDGGIRITDGNVSVSGHGFAAGTQDRRYRFRGSVYGTITEESGTEESGNGEAP</sequence>
<reference evidence="2" key="1">
    <citation type="submission" date="2020-10" db="EMBL/GenBank/DDBJ databases">
        <authorList>
            <person name="Gilroy R."/>
        </authorList>
    </citation>
    <scope>NUCLEOTIDE SEQUENCE</scope>
    <source>
        <strain evidence="2">B3-4054</strain>
    </source>
</reference>
<evidence type="ECO:0000256" key="1">
    <source>
        <dbReference type="SAM" id="SignalP"/>
    </source>
</evidence>
<feature type="chain" id="PRO_5038954540" evidence="1">
    <location>
        <begin position="31"/>
        <end position="195"/>
    </location>
</feature>
<dbReference type="EMBL" id="JADIMS010000153">
    <property type="protein sequence ID" value="MBO8451061.1"/>
    <property type="molecule type" value="Genomic_DNA"/>
</dbReference>
<dbReference type="InterPro" id="IPR026265">
    <property type="entry name" value="LptC"/>
</dbReference>
<comment type="caution">
    <text evidence="2">The sequence shown here is derived from an EMBL/GenBank/DDBJ whole genome shotgun (WGS) entry which is preliminary data.</text>
</comment>
<proteinExistence type="predicted"/>
<dbReference type="Gene3D" id="2.60.450.10">
    <property type="entry name" value="Lipopolysaccharide (LPS) transport protein A like domain"/>
    <property type="match status" value="1"/>
</dbReference>
<feature type="signal peptide" evidence="1">
    <location>
        <begin position="1"/>
        <end position="30"/>
    </location>
</feature>
<dbReference type="GO" id="GO:0005886">
    <property type="term" value="C:plasma membrane"/>
    <property type="evidence" value="ECO:0007669"/>
    <property type="project" value="InterPro"/>
</dbReference>